<proteinExistence type="predicted"/>
<name>A0ACC2H060_DALPE</name>
<keyword evidence="2" id="KW-1185">Reference proteome</keyword>
<protein>
    <submittedName>
        <fullName evidence="1">Uncharacterized protein</fullName>
    </submittedName>
</protein>
<sequence length="102" mass="11398">MFVSIPHCHDREVFWTSLSTCMPTSCFTREARDKGGHSLPVRGHCAQRVTLRQRPPAPSYSLGSGTAWKQGSSRQRLVHNLAEGDDHILMPFECPGSGWIHP</sequence>
<organism evidence="1 2">
    <name type="scientific">Dallia pectoralis</name>
    <name type="common">Alaska blackfish</name>
    <dbReference type="NCBI Taxonomy" id="75939"/>
    <lineage>
        <taxon>Eukaryota</taxon>
        <taxon>Metazoa</taxon>
        <taxon>Chordata</taxon>
        <taxon>Craniata</taxon>
        <taxon>Vertebrata</taxon>
        <taxon>Euteleostomi</taxon>
        <taxon>Actinopterygii</taxon>
        <taxon>Neopterygii</taxon>
        <taxon>Teleostei</taxon>
        <taxon>Protacanthopterygii</taxon>
        <taxon>Esociformes</taxon>
        <taxon>Umbridae</taxon>
        <taxon>Dallia</taxon>
    </lineage>
</organism>
<dbReference type="Proteomes" id="UP001157502">
    <property type="component" value="Chromosome 7"/>
</dbReference>
<accession>A0ACC2H060</accession>
<comment type="caution">
    <text evidence="1">The sequence shown here is derived from an EMBL/GenBank/DDBJ whole genome shotgun (WGS) entry which is preliminary data.</text>
</comment>
<dbReference type="EMBL" id="CM055734">
    <property type="protein sequence ID" value="KAJ8009165.1"/>
    <property type="molecule type" value="Genomic_DNA"/>
</dbReference>
<reference evidence="1" key="1">
    <citation type="submission" date="2021-05" db="EMBL/GenBank/DDBJ databases">
        <authorList>
            <person name="Pan Q."/>
            <person name="Jouanno E."/>
            <person name="Zahm M."/>
            <person name="Klopp C."/>
            <person name="Cabau C."/>
            <person name="Louis A."/>
            <person name="Berthelot C."/>
            <person name="Parey E."/>
            <person name="Roest Crollius H."/>
            <person name="Montfort J."/>
            <person name="Robinson-Rechavi M."/>
            <person name="Bouchez O."/>
            <person name="Lampietro C."/>
            <person name="Lopez Roques C."/>
            <person name="Donnadieu C."/>
            <person name="Postlethwait J."/>
            <person name="Bobe J."/>
            <person name="Dillon D."/>
            <person name="Chandos A."/>
            <person name="von Hippel F."/>
            <person name="Guiguen Y."/>
        </authorList>
    </citation>
    <scope>NUCLEOTIDE SEQUENCE</scope>
    <source>
        <strain evidence="1">YG-Jan2019</strain>
    </source>
</reference>
<gene>
    <name evidence="1" type="ORF">DPEC_G00086070</name>
</gene>
<evidence type="ECO:0000313" key="1">
    <source>
        <dbReference type="EMBL" id="KAJ8009165.1"/>
    </source>
</evidence>
<evidence type="ECO:0000313" key="2">
    <source>
        <dbReference type="Proteomes" id="UP001157502"/>
    </source>
</evidence>